<proteinExistence type="predicted"/>
<sequence>MLSYNIFNKILNNNSNYTIVCKKNIQIQFKLAWLSIHPLTYADLQAEAKYLKALDVEYWIGGVL</sequence>
<organism evidence="1">
    <name type="scientific">hydrothermal vent metagenome</name>
    <dbReference type="NCBI Taxonomy" id="652676"/>
    <lineage>
        <taxon>unclassified sequences</taxon>
        <taxon>metagenomes</taxon>
        <taxon>ecological metagenomes</taxon>
    </lineage>
</organism>
<accession>A0A3B0W615</accession>
<protein>
    <submittedName>
        <fullName evidence="1">Uncharacterized protein</fullName>
    </submittedName>
</protein>
<dbReference type="AlphaFoldDB" id="A0A3B0W615"/>
<dbReference type="EMBL" id="UOFC01000019">
    <property type="protein sequence ID" value="VAW44739.1"/>
    <property type="molecule type" value="Genomic_DNA"/>
</dbReference>
<evidence type="ECO:0000313" key="1">
    <source>
        <dbReference type="EMBL" id="VAW44739.1"/>
    </source>
</evidence>
<name>A0A3B0W615_9ZZZZ</name>
<gene>
    <name evidence="1" type="ORF">MNBD_GAMMA03-1560</name>
</gene>
<reference evidence="1" key="1">
    <citation type="submission" date="2018-06" db="EMBL/GenBank/DDBJ databases">
        <authorList>
            <person name="Zhirakovskaya E."/>
        </authorList>
    </citation>
    <scope>NUCLEOTIDE SEQUENCE</scope>
</reference>